<name>A0A6J4M3R8_9CHLR</name>
<reference evidence="2" key="1">
    <citation type="submission" date="2020-02" db="EMBL/GenBank/DDBJ databases">
        <authorList>
            <person name="Meier V. D."/>
        </authorList>
    </citation>
    <scope>NUCLEOTIDE SEQUENCE</scope>
    <source>
        <strain evidence="2">AVDCRST_MAG93</strain>
    </source>
</reference>
<protein>
    <submittedName>
        <fullName evidence="2">Uncharacterized protein</fullName>
    </submittedName>
</protein>
<gene>
    <name evidence="2" type="ORF">AVDCRST_MAG93-6954</name>
</gene>
<organism evidence="2">
    <name type="scientific">uncultured Chloroflexia bacterium</name>
    <dbReference type="NCBI Taxonomy" id="1672391"/>
    <lineage>
        <taxon>Bacteria</taxon>
        <taxon>Bacillati</taxon>
        <taxon>Chloroflexota</taxon>
        <taxon>Chloroflexia</taxon>
        <taxon>environmental samples</taxon>
    </lineage>
</organism>
<accession>A0A6J4M3R8</accession>
<feature type="region of interest" description="Disordered" evidence="1">
    <location>
        <begin position="1"/>
        <end position="38"/>
    </location>
</feature>
<evidence type="ECO:0000313" key="2">
    <source>
        <dbReference type="EMBL" id="CAA9347367.1"/>
    </source>
</evidence>
<proteinExistence type="predicted"/>
<feature type="compositionally biased region" description="Basic and acidic residues" evidence="1">
    <location>
        <begin position="13"/>
        <end position="38"/>
    </location>
</feature>
<dbReference type="EMBL" id="CADCTR010002342">
    <property type="protein sequence ID" value="CAA9347367.1"/>
    <property type="molecule type" value="Genomic_DNA"/>
</dbReference>
<dbReference type="AlphaFoldDB" id="A0A6J4M3R8"/>
<evidence type="ECO:0000256" key="1">
    <source>
        <dbReference type="SAM" id="MobiDB-lite"/>
    </source>
</evidence>
<sequence>MFLNVDGETTPSTDHRPLTTDHRRRGTDHGPRRWETDD</sequence>